<dbReference type="RefSeq" id="WP_188785746.1">
    <property type="nucleotide sequence ID" value="NZ_BMOC01000002.1"/>
</dbReference>
<comment type="caution">
    <text evidence="2">The sequence shown here is derived from an EMBL/GenBank/DDBJ whole genome shotgun (WGS) entry which is preliminary data.</text>
</comment>
<reference evidence="2" key="1">
    <citation type="journal article" date="2014" name="Int. J. Syst. Evol. Microbiol.">
        <title>Complete genome sequence of Corynebacterium casei LMG S-19264T (=DSM 44701T), isolated from a smear-ripened cheese.</title>
        <authorList>
            <consortium name="US DOE Joint Genome Institute (JGI-PGF)"/>
            <person name="Walter F."/>
            <person name="Albersmeier A."/>
            <person name="Kalinowski J."/>
            <person name="Ruckert C."/>
        </authorList>
    </citation>
    <scope>NUCLEOTIDE SEQUENCE</scope>
    <source>
        <strain evidence="2">JCM 14359</strain>
    </source>
</reference>
<organism evidence="2 3">
    <name type="scientific">Halobellus salinus</name>
    <dbReference type="NCBI Taxonomy" id="931585"/>
    <lineage>
        <taxon>Archaea</taxon>
        <taxon>Methanobacteriati</taxon>
        <taxon>Methanobacteriota</taxon>
        <taxon>Stenosarchaea group</taxon>
        <taxon>Halobacteria</taxon>
        <taxon>Halobacteriales</taxon>
        <taxon>Haloferacaceae</taxon>
        <taxon>Halobellus</taxon>
    </lineage>
</organism>
<accession>A0A830E7H5</accession>
<dbReference type="Proteomes" id="UP000653099">
    <property type="component" value="Unassembled WGS sequence"/>
</dbReference>
<evidence type="ECO:0000313" key="2">
    <source>
        <dbReference type="EMBL" id="GGI97513.1"/>
    </source>
</evidence>
<reference evidence="2" key="2">
    <citation type="submission" date="2020-09" db="EMBL/GenBank/DDBJ databases">
        <authorList>
            <person name="Sun Q."/>
            <person name="Ohkuma M."/>
        </authorList>
    </citation>
    <scope>NUCLEOTIDE SEQUENCE</scope>
    <source>
        <strain evidence="2">JCM 14359</strain>
    </source>
</reference>
<feature type="region of interest" description="Disordered" evidence="1">
    <location>
        <begin position="39"/>
        <end position="63"/>
    </location>
</feature>
<evidence type="ECO:0000313" key="3">
    <source>
        <dbReference type="Proteomes" id="UP000653099"/>
    </source>
</evidence>
<proteinExistence type="predicted"/>
<name>A0A830E7H5_9EURY</name>
<dbReference type="AlphaFoldDB" id="A0A830E7H5"/>
<evidence type="ECO:0008006" key="4">
    <source>
        <dbReference type="Google" id="ProtNLM"/>
    </source>
</evidence>
<dbReference type="EMBL" id="BMOC01000002">
    <property type="protein sequence ID" value="GGI97513.1"/>
    <property type="molecule type" value="Genomic_DNA"/>
</dbReference>
<gene>
    <name evidence="2" type="ORF">GCM10008995_04260</name>
</gene>
<protein>
    <recommendedName>
        <fullName evidence="4">DUF1059 domain-containing protein</fullName>
    </recommendedName>
</protein>
<dbReference type="OrthoDB" id="284643at2157"/>
<evidence type="ECO:0000256" key="1">
    <source>
        <dbReference type="SAM" id="MobiDB-lite"/>
    </source>
</evidence>
<sequence>MVPGTADTANDDLGAYHIVCHDCPTELLADGEAEAQRHLSEHRSSTGHNVEFAALRGVDMENE</sequence>
<keyword evidence="3" id="KW-1185">Reference proteome</keyword>